<dbReference type="Proteomes" id="UP000602050">
    <property type="component" value="Unassembled WGS sequence"/>
</dbReference>
<organism evidence="1 2">
    <name type="scientific">Compostibacillus humi</name>
    <dbReference type="NCBI Taxonomy" id="1245525"/>
    <lineage>
        <taxon>Bacteria</taxon>
        <taxon>Bacillati</taxon>
        <taxon>Bacillota</taxon>
        <taxon>Bacilli</taxon>
        <taxon>Bacillales</taxon>
        <taxon>Bacillaceae</taxon>
        <taxon>Compostibacillus</taxon>
    </lineage>
</organism>
<protein>
    <recommendedName>
        <fullName evidence="3">Sensory transduction regulator</fullName>
    </recommendedName>
</protein>
<accession>A0A8J2TP02</accession>
<dbReference type="InterPro" id="IPR019660">
    <property type="entry name" value="Put_sensory_transdc_reg_YbjN"/>
</dbReference>
<reference evidence="1" key="2">
    <citation type="submission" date="2020-09" db="EMBL/GenBank/DDBJ databases">
        <authorList>
            <person name="Sun Q."/>
            <person name="Zhou Y."/>
        </authorList>
    </citation>
    <scope>NUCLEOTIDE SEQUENCE</scope>
    <source>
        <strain evidence="1">CGMCC 1.12360</strain>
    </source>
</reference>
<comment type="caution">
    <text evidence="1">The sequence shown here is derived from an EMBL/GenBank/DDBJ whole genome shotgun (WGS) entry which is preliminary data.</text>
</comment>
<evidence type="ECO:0008006" key="3">
    <source>
        <dbReference type="Google" id="ProtNLM"/>
    </source>
</evidence>
<name>A0A8J2TP02_9BACI</name>
<evidence type="ECO:0000313" key="2">
    <source>
        <dbReference type="Proteomes" id="UP000602050"/>
    </source>
</evidence>
<evidence type="ECO:0000313" key="1">
    <source>
        <dbReference type="EMBL" id="GFZ84447.1"/>
    </source>
</evidence>
<dbReference type="EMBL" id="BMEV01000057">
    <property type="protein sequence ID" value="GFZ84447.1"/>
    <property type="molecule type" value="Genomic_DNA"/>
</dbReference>
<dbReference type="AlphaFoldDB" id="A0A8J2TP02"/>
<reference evidence="1" key="1">
    <citation type="journal article" date="2014" name="Int. J. Syst. Evol. Microbiol.">
        <title>Complete genome sequence of Corynebacterium casei LMG S-19264T (=DSM 44701T), isolated from a smear-ripened cheese.</title>
        <authorList>
            <consortium name="US DOE Joint Genome Institute (JGI-PGF)"/>
            <person name="Walter F."/>
            <person name="Albersmeier A."/>
            <person name="Kalinowski J."/>
            <person name="Ruckert C."/>
        </authorList>
    </citation>
    <scope>NUCLEOTIDE SEQUENCE</scope>
    <source>
        <strain evidence="1">CGMCC 1.12360</strain>
    </source>
</reference>
<dbReference type="RefSeq" id="WP_188392844.1">
    <property type="nucleotide sequence ID" value="NZ_BMEV01000057.1"/>
</dbReference>
<proteinExistence type="predicted"/>
<dbReference type="Pfam" id="PF10722">
    <property type="entry name" value="YbjN"/>
    <property type="match status" value="1"/>
</dbReference>
<gene>
    <name evidence="1" type="ORF">GCM10010978_25980</name>
</gene>
<keyword evidence="2" id="KW-1185">Reference proteome</keyword>
<sequence>MSNSAVFQQTLNEKNIYMERNQDEGGVFFRVHQSIKGGGNVLVVVFFSNNENIVDINIFNIARIDNPLKKEELHKLLNELNKQFRYAKFIEDQGGIFAQDSIDVHDYFSPMLILDHVAMLINTVEDVYPKFMKLQWA</sequence>